<evidence type="ECO:0000313" key="8">
    <source>
        <dbReference type="EMBL" id="MDG2990904.1"/>
    </source>
</evidence>
<dbReference type="InterPro" id="IPR040449">
    <property type="entry name" value="Peptidase_S66_N"/>
</dbReference>
<evidence type="ECO:0000256" key="1">
    <source>
        <dbReference type="ARBA" id="ARBA00010233"/>
    </source>
</evidence>
<dbReference type="SUPFAM" id="SSF141986">
    <property type="entry name" value="LD-carboxypeptidase A C-terminal domain-like"/>
    <property type="match status" value="1"/>
</dbReference>
<protein>
    <submittedName>
        <fullName evidence="8">LD-carboxypeptidase</fullName>
    </submittedName>
</protein>
<keyword evidence="4" id="KW-0378">Hydrolase</keyword>
<dbReference type="PANTHER" id="PTHR30237">
    <property type="entry name" value="MURAMOYLTETRAPEPTIDE CARBOXYPEPTIDASE"/>
    <property type="match status" value="1"/>
</dbReference>
<name>A0ABT6EZ88_9SYNE</name>
<reference evidence="8" key="2">
    <citation type="submission" date="2022-01" db="EMBL/GenBank/DDBJ databases">
        <authorList>
            <person name="Zivanovic Y."/>
            <person name="Moreira D."/>
            <person name="Lopez-Garcia P."/>
        </authorList>
    </citation>
    <scope>NUCLEOTIDE SEQUENCE</scope>
    <source>
        <strain evidence="8">G9</strain>
    </source>
</reference>
<gene>
    <name evidence="8" type="ORF">L3556_08185</name>
</gene>
<reference evidence="8" key="1">
    <citation type="journal article" date="2022" name="Genome Biol. Evol.">
        <title>A New Gene Family Diagnostic for Intracellular Biomineralization of Amorphous Ca Carbonates by Cyanobacteria.</title>
        <authorList>
            <person name="Benzerara K."/>
            <person name="Duprat E."/>
            <person name="Bitard-Feildel T."/>
            <person name="Caumes G."/>
            <person name="Cassier-Chauvat C."/>
            <person name="Chauvat F."/>
            <person name="Dezi M."/>
            <person name="Diop S.I."/>
            <person name="Gaschignard G."/>
            <person name="Gorgen S."/>
            <person name="Gugger M."/>
            <person name="Lopez-Garcia P."/>
            <person name="Millet M."/>
            <person name="Skouri-Panet F."/>
            <person name="Moreira D."/>
            <person name="Callebaut I."/>
        </authorList>
    </citation>
    <scope>NUCLEOTIDE SEQUENCE</scope>
    <source>
        <strain evidence="8">G9</strain>
    </source>
</reference>
<dbReference type="InterPro" id="IPR027478">
    <property type="entry name" value="LdcA_N"/>
</dbReference>
<proteinExistence type="inferred from homology"/>
<dbReference type="Proteomes" id="UP001154265">
    <property type="component" value="Unassembled WGS sequence"/>
</dbReference>
<dbReference type="InterPro" id="IPR003507">
    <property type="entry name" value="S66_fam"/>
</dbReference>
<sequence length="296" mass="31875">MIQPQLPAPLQPGDRLGVVFPSGRLRDREPFLAGLQCWRDHGYKIAADDTWHRGWGYLAGSDGDRRQALLDALTNSEIKGILCGRGGFGATRLLEDWAWPALAGKWLIGFSDITALLWSYVQEGVAGVHGPVLTTLAAEPPWSRDRLFHLVQGKSLDPLDGQGWGGGIVTGQLLPGNLAVATHLIHTRHCPDLTGAILAFEDVGEAPYRLDRMLTQWRQTGLLSQVAGIALGRFSRCQVEPSVPSFTAEEVLGDRLADLGLPIVSGLPFGHEGVNAALPVGIMATLDGDRGQLIFG</sequence>
<evidence type="ECO:0000256" key="2">
    <source>
        <dbReference type="ARBA" id="ARBA00022645"/>
    </source>
</evidence>
<comment type="similarity">
    <text evidence="1">Belongs to the peptidase S66 family.</text>
</comment>
<dbReference type="InterPro" id="IPR029062">
    <property type="entry name" value="Class_I_gatase-like"/>
</dbReference>
<dbReference type="InterPro" id="IPR027461">
    <property type="entry name" value="Carboxypeptidase_A_C_sf"/>
</dbReference>
<comment type="caution">
    <text evidence="8">The sequence shown here is derived from an EMBL/GenBank/DDBJ whole genome shotgun (WGS) entry which is preliminary data.</text>
</comment>
<keyword evidence="9" id="KW-1185">Reference proteome</keyword>
<evidence type="ECO:0000256" key="4">
    <source>
        <dbReference type="ARBA" id="ARBA00022801"/>
    </source>
</evidence>
<dbReference type="EMBL" id="JAKKUT010000002">
    <property type="protein sequence ID" value="MDG2990904.1"/>
    <property type="molecule type" value="Genomic_DNA"/>
</dbReference>
<evidence type="ECO:0000256" key="5">
    <source>
        <dbReference type="ARBA" id="ARBA00022825"/>
    </source>
</evidence>
<evidence type="ECO:0000259" key="6">
    <source>
        <dbReference type="Pfam" id="PF02016"/>
    </source>
</evidence>
<dbReference type="SUPFAM" id="SSF52317">
    <property type="entry name" value="Class I glutamine amidotransferase-like"/>
    <property type="match status" value="1"/>
</dbReference>
<dbReference type="PIRSF" id="PIRSF028757">
    <property type="entry name" value="LD-carboxypeptidase"/>
    <property type="match status" value="1"/>
</dbReference>
<dbReference type="Gene3D" id="3.40.50.10740">
    <property type="entry name" value="Class I glutamine amidotransferase-like"/>
    <property type="match status" value="1"/>
</dbReference>
<dbReference type="InterPro" id="IPR040921">
    <property type="entry name" value="Peptidase_S66C"/>
</dbReference>
<dbReference type="Pfam" id="PF02016">
    <property type="entry name" value="Peptidase_S66"/>
    <property type="match status" value="1"/>
</dbReference>
<dbReference type="Gene3D" id="3.50.30.60">
    <property type="entry name" value="LD-carboxypeptidase A C-terminal domain-like"/>
    <property type="match status" value="1"/>
</dbReference>
<evidence type="ECO:0000313" key="9">
    <source>
        <dbReference type="Proteomes" id="UP001154265"/>
    </source>
</evidence>
<keyword evidence="2" id="KW-0121">Carboxypeptidase</keyword>
<dbReference type="PANTHER" id="PTHR30237:SF2">
    <property type="entry name" value="MUREIN TETRAPEPTIDE CARBOXYPEPTIDASE"/>
    <property type="match status" value="1"/>
</dbReference>
<accession>A0ABT6EZ88</accession>
<feature type="domain" description="LD-carboxypeptidase N-terminal" evidence="6">
    <location>
        <begin position="17"/>
        <end position="130"/>
    </location>
</feature>
<evidence type="ECO:0000259" key="7">
    <source>
        <dbReference type="Pfam" id="PF17676"/>
    </source>
</evidence>
<keyword evidence="3" id="KW-0645">Protease</keyword>
<feature type="domain" description="LD-carboxypeptidase C-terminal" evidence="7">
    <location>
        <begin position="170"/>
        <end position="286"/>
    </location>
</feature>
<dbReference type="CDD" id="cd07025">
    <property type="entry name" value="Peptidase_S66"/>
    <property type="match status" value="1"/>
</dbReference>
<keyword evidence="5" id="KW-0720">Serine protease</keyword>
<dbReference type="RefSeq" id="WP_277866794.1">
    <property type="nucleotide sequence ID" value="NZ_JAKKUT010000002.1"/>
</dbReference>
<dbReference type="Pfam" id="PF17676">
    <property type="entry name" value="Peptidase_S66C"/>
    <property type="match status" value="1"/>
</dbReference>
<evidence type="ECO:0000256" key="3">
    <source>
        <dbReference type="ARBA" id="ARBA00022670"/>
    </source>
</evidence>
<organism evidence="8 9">
    <name type="scientific">Candidatus Synechococcus calcipolaris G9</name>
    <dbReference type="NCBI Taxonomy" id="1497997"/>
    <lineage>
        <taxon>Bacteria</taxon>
        <taxon>Bacillati</taxon>
        <taxon>Cyanobacteriota</taxon>
        <taxon>Cyanophyceae</taxon>
        <taxon>Synechococcales</taxon>
        <taxon>Synechococcaceae</taxon>
        <taxon>Synechococcus</taxon>
    </lineage>
</organism>